<sequence>MNVTDVDEDYLLPCGRGMDQVWRRLDAVQAGNPDAHEARCGDCRAARESLLALREATRELVDEPDPPPPDLFGRIMSAVRAEVRRGQTLMLPTEHPGTVEVSEQAIAVVLRYAADTVPGVRARHCRMRVVGTGPDGQNIVQISMSIAVRMRAGSVEGLVPLVRQRVATAISARTGLLLGRLDVTVVDVYQEKDR</sequence>
<accession>A0A849C0J6</accession>
<dbReference type="AlphaFoldDB" id="A0A849C0J6"/>
<organism evidence="1 2">
    <name type="scientific">Nocardia uniformis</name>
    <dbReference type="NCBI Taxonomy" id="53432"/>
    <lineage>
        <taxon>Bacteria</taxon>
        <taxon>Bacillati</taxon>
        <taxon>Actinomycetota</taxon>
        <taxon>Actinomycetes</taxon>
        <taxon>Mycobacteriales</taxon>
        <taxon>Nocardiaceae</taxon>
        <taxon>Nocardia</taxon>
    </lineage>
</organism>
<keyword evidence="2" id="KW-1185">Reference proteome</keyword>
<comment type="caution">
    <text evidence="1">The sequence shown here is derived from an EMBL/GenBank/DDBJ whole genome shotgun (WGS) entry which is preliminary data.</text>
</comment>
<evidence type="ECO:0000313" key="1">
    <source>
        <dbReference type="EMBL" id="NNH72262.1"/>
    </source>
</evidence>
<dbReference type="Proteomes" id="UP000586827">
    <property type="component" value="Unassembled WGS sequence"/>
</dbReference>
<name>A0A849C0J6_9NOCA</name>
<evidence type="ECO:0000313" key="2">
    <source>
        <dbReference type="Proteomes" id="UP000586827"/>
    </source>
</evidence>
<protein>
    <submittedName>
        <fullName evidence="1">Asp23/Gls24 family envelope stress response protein</fullName>
    </submittedName>
</protein>
<dbReference type="EMBL" id="JABELX010000007">
    <property type="protein sequence ID" value="NNH72262.1"/>
    <property type="molecule type" value="Genomic_DNA"/>
</dbReference>
<proteinExistence type="predicted"/>
<gene>
    <name evidence="1" type="ORF">HLB23_20770</name>
</gene>
<reference evidence="1 2" key="1">
    <citation type="submission" date="2020-05" db="EMBL/GenBank/DDBJ databases">
        <title>MicrobeNet Type strains.</title>
        <authorList>
            <person name="Nicholson A.C."/>
        </authorList>
    </citation>
    <scope>NUCLEOTIDE SEQUENCE [LARGE SCALE GENOMIC DNA]</scope>
    <source>
        <strain evidence="1 2">JCM 3224</strain>
    </source>
</reference>